<dbReference type="CDD" id="cd00715">
    <property type="entry name" value="GPATase_N"/>
    <property type="match status" value="1"/>
</dbReference>
<dbReference type="AlphaFoldDB" id="A0A3B0TNA9"/>
<dbReference type="InterPro" id="IPR000836">
    <property type="entry name" value="PRTase_dom"/>
</dbReference>
<dbReference type="SUPFAM" id="SSF53271">
    <property type="entry name" value="PRTase-like"/>
    <property type="match status" value="1"/>
</dbReference>
<dbReference type="GO" id="GO:0009113">
    <property type="term" value="P:purine nucleobase biosynthetic process"/>
    <property type="evidence" value="ECO:0007669"/>
    <property type="project" value="InterPro"/>
</dbReference>
<keyword evidence="7" id="KW-0315">Glutamine amidotransferase</keyword>
<dbReference type="CDD" id="cd06223">
    <property type="entry name" value="PRTases_typeI"/>
    <property type="match status" value="1"/>
</dbReference>
<dbReference type="Pfam" id="PF13522">
    <property type="entry name" value="GATase_6"/>
    <property type="match status" value="1"/>
</dbReference>
<organism evidence="9">
    <name type="scientific">hydrothermal vent metagenome</name>
    <dbReference type="NCBI Taxonomy" id="652676"/>
    <lineage>
        <taxon>unclassified sequences</taxon>
        <taxon>metagenomes</taxon>
        <taxon>ecological metagenomes</taxon>
    </lineage>
</organism>
<evidence type="ECO:0000256" key="6">
    <source>
        <dbReference type="ARBA" id="ARBA00022755"/>
    </source>
</evidence>
<protein>
    <recommendedName>
        <fullName evidence="3">amidophosphoribosyltransferase</fullName>
        <ecNumber evidence="3">2.4.2.14</ecNumber>
    </recommendedName>
</protein>
<evidence type="ECO:0000256" key="1">
    <source>
        <dbReference type="ARBA" id="ARBA00005209"/>
    </source>
</evidence>
<dbReference type="InterPro" id="IPR035584">
    <property type="entry name" value="PurF_N"/>
</dbReference>
<accession>A0A3B0TNA9</accession>
<evidence type="ECO:0000256" key="2">
    <source>
        <dbReference type="ARBA" id="ARBA00010138"/>
    </source>
</evidence>
<comment type="pathway">
    <text evidence="1">Purine metabolism; IMP biosynthesis via de novo pathway; N(1)-(5-phospho-D-ribosyl)glycinamide from 5-phospho-alpha-D-ribose 1-diphosphate: step 1/2.</text>
</comment>
<dbReference type="GO" id="GO:0004044">
    <property type="term" value="F:amidophosphoribosyltransferase activity"/>
    <property type="evidence" value="ECO:0007669"/>
    <property type="project" value="UniProtKB-EC"/>
</dbReference>
<dbReference type="EC" id="2.4.2.14" evidence="3"/>
<dbReference type="GO" id="GO:0006189">
    <property type="term" value="P:'de novo' IMP biosynthetic process"/>
    <property type="evidence" value="ECO:0007669"/>
    <property type="project" value="UniProtKB-UniPathway"/>
</dbReference>
<gene>
    <name evidence="9" type="ORF">MNBD_ACTINO02-3002</name>
</gene>
<dbReference type="SUPFAM" id="SSF56235">
    <property type="entry name" value="N-terminal nucleophile aminohydrolases (Ntn hydrolases)"/>
    <property type="match status" value="1"/>
</dbReference>
<dbReference type="InterPro" id="IPR029055">
    <property type="entry name" value="Ntn_hydrolases_N"/>
</dbReference>
<dbReference type="PANTHER" id="PTHR11907">
    <property type="entry name" value="AMIDOPHOSPHORIBOSYLTRANSFERASE"/>
    <property type="match status" value="1"/>
</dbReference>
<evidence type="ECO:0000259" key="8">
    <source>
        <dbReference type="PROSITE" id="PS51278"/>
    </source>
</evidence>
<dbReference type="PIRSF" id="PIRSF000485">
    <property type="entry name" value="Amd_phspho_trans"/>
    <property type="match status" value="1"/>
</dbReference>
<dbReference type="EMBL" id="UOEK01000469">
    <property type="protein sequence ID" value="VAW08526.1"/>
    <property type="molecule type" value="Genomic_DNA"/>
</dbReference>
<evidence type="ECO:0000256" key="7">
    <source>
        <dbReference type="ARBA" id="ARBA00022962"/>
    </source>
</evidence>
<evidence type="ECO:0000313" key="9">
    <source>
        <dbReference type="EMBL" id="VAW08526.1"/>
    </source>
</evidence>
<dbReference type="InterPro" id="IPR017932">
    <property type="entry name" value="GATase_2_dom"/>
</dbReference>
<dbReference type="UniPathway" id="UPA00074">
    <property type="reaction ID" value="UER00124"/>
</dbReference>
<dbReference type="InterPro" id="IPR029057">
    <property type="entry name" value="PRTase-like"/>
</dbReference>
<feature type="domain" description="Glutamine amidotransferase type-2" evidence="8">
    <location>
        <begin position="1"/>
        <end position="215"/>
    </location>
</feature>
<keyword evidence="6" id="KW-0658">Purine biosynthesis</keyword>
<dbReference type="NCBIfam" id="TIGR01134">
    <property type="entry name" value="purF"/>
    <property type="match status" value="1"/>
</dbReference>
<proteinExistence type="inferred from homology"/>
<keyword evidence="5 9" id="KW-0808">Transferase</keyword>
<keyword evidence="4 9" id="KW-0328">Glycosyltransferase</keyword>
<reference evidence="9" key="1">
    <citation type="submission" date="2018-06" db="EMBL/GenBank/DDBJ databases">
        <authorList>
            <person name="Zhirakovskaya E."/>
        </authorList>
    </citation>
    <scope>NUCLEOTIDE SEQUENCE</scope>
</reference>
<dbReference type="Pfam" id="PF00156">
    <property type="entry name" value="Pribosyltran"/>
    <property type="match status" value="1"/>
</dbReference>
<dbReference type="HAMAP" id="MF_01931">
    <property type="entry name" value="PurF"/>
    <property type="match status" value="1"/>
</dbReference>
<dbReference type="Gene3D" id="3.40.50.2020">
    <property type="match status" value="1"/>
</dbReference>
<dbReference type="PROSITE" id="PS51278">
    <property type="entry name" value="GATASE_TYPE_2"/>
    <property type="match status" value="1"/>
</dbReference>
<dbReference type="Gene3D" id="3.60.20.10">
    <property type="entry name" value="Glutamine Phosphoribosylpyrophosphate, subunit 1, domain 1"/>
    <property type="match status" value="1"/>
</dbReference>
<evidence type="ECO:0000256" key="4">
    <source>
        <dbReference type="ARBA" id="ARBA00022676"/>
    </source>
</evidence>
<name>A0A3B0TNA9_9ZZZZ</name>
<dbReference type="InterPro" id="IPR005854">
    <property type="entry name" value="PurF"/>
</dbReference>
<comment type="similarity">
    <text evidence="2">In the C-terminal section; belongs to the purine/pyrimidine phosphoribosyltransferase family.</text>
</comment>
<evidence type="ECO:0000256" key="5">
    <source>
        <dbReference type="ARBA" id="ARBA00022679"/>
    </source>
</evidence>
<evidence type="ECO:0000256" key="3">
    <source>
        <dbReference type="ARBA" id="ARBA00011941"/>
    </source>
</evidence>
<sequence length="454" mass="48750">MFGIYAPNLDTARLTYFGLFALQHRGQESAGIAAADGETVTVYKDLGLVAQVFDETTLSGLTGNIAIGHTRYSTTGSSAWVNSQPIYRQANGTGIALAHNGNLSNTHELAARLADPGTSDSDIMTEMIALEVQNGHTLPEAVAAVAPLFVGAFSLTILDTNTLVGLRDPFGFRPLVLGKLDDAWVIASETCALDIVSAKFVREIEPGEMVVVSEAGLESHYPFPEQQTRQLCVFEFVYFSRPDSIMAGRTIHGVRRRMGMSLADQAPADVDIVVPVPESGIPAAQGYAAATGLPYTDGLVKNRYVGRTFIEPAQSMRDRGVRLKLNAMPGELSGQRVVLVDDSIVRGSTTKQLVAMVREAGATEVHLRISSPPYRWPCFYGMDTGDRNTLLAAGRSVDEIAAFLNVDSLAYLELDRLLAATGLAPETLCTACLSGQYATDIPTTTNKIALETSR</sequence>